<sequence>MKKRFFLAVVLSTCLIYAQEQKKDKLTIEKGTWTLGGNVSFRTDTFDSSINNTITDGNGEIIDVFSEELNRDFSSVSLFPRVGYVFSDNWVVGLLADYSVNNSDTERIQEGQDASFSEFKSEGISLAPYVRRYFGVTPDLAFYMQGEVGYGKSWSEEIFENSERRTSSGDNFFVNLRPGVSFFATKNLALESSIGVLGYSSFNSENENSENEGQNFNFSINGSDLLFGLSYFF</sequence>
<dbReference type="OrthoDB" id="945117at2"/>
<dbReference type="EMBL" id="PVYX01000001">
    <property type="protein sequence ID" value="PRX56511.1"/>
    <property type="molecule type" value="Genomic_DNA"/>
</dbReference>
<dbReference type="Gene3D" id="2.40.160.20">
    <property type="match status" value="1"/>
</dbReference>
<dbReference type="Proteomes" id="UP000237640">
    <property type="component" value="Unassembled WGS sequence"/>
</dbReference>
<comment type="caution">
    <text evidence="1">The sequence shown here is derived from an EMBL/GenBank/DDBJ whole genome shotgun (WGS) entry which is preliminary data.</text>
</comment>
<accession>A0A2T0MG03</accession>
<dbReference type="AlphaFoldDB" id="A0A2T0MG03"/>
<dbReference type="InterPro" id="IPR011250">
    <property type="entry name" value="OMP/PagP_B-barrel"/>
</dbReference>
<keyword evidence="2" id="KW-1185">Reference proteome</keyword>
<dbReference type="SUPFAM" id="SSF56925">
    <property type="entry name" value="OMPA-like"/>
    <property type="match status" value="1"/>
</dbReference>
<reference evidence="1 2" key="1">
    <citation type="submission" date="2018-03" db="EMBL/GenBank/DDBJ databases">
        <title>Genomic Encyclopedia of Archaeal and Bacterial Type Strains, Phase II (KMG-II): from individual species to whole genera.</title>
        <authorList>
            <person name="Goeker M."/>
        </authorList>
    </citation>
    <scope>NUCLEOTIDE SEQUENCE [LARGE SCALE GENOMIC DNA]</scope>
    <source>
        <strain evidence="1 2">DSM 25027</strain>
    </source>
</reference>
<organism evidence="1 2">
    <name type="scientific">Flagellimonas meridianipacifica</name>
    <dbReference type="NCBI Taxonomy" id="1080225"/>
    <lineage>
        <taxon>Bacteria</taxon>
        <taxon>Pseudomonadati</taxon>
        <taxon>Bacteroidota</taxon>
        <taxon>Flavobacteriia</taxon>
        <taxon>Flavobacteriales</taxon>
        <taxon>Flavobacteriaceae</taxon>
        <taxon>Flagellimonas</taxon>
    </lineage>
</organism>
<evidence type="ECO:0000313" key="1">
    <source>
        <dbReference type="EMBL" id="PRX56511.1"/>
    </source>
</evidence>
<gene>
    <name evidence="1" type="ORF">CLV81_0508</name>
</gene>
<name>A0A2T0MG03_9FLAO</name>
<dbReference type="RefSeq" id="WP_106143478.1">
    <property type="nucleotide sequence ID" value="NZ_PVYX01000001.1"/>
</dbReference>
<protein>
    <submittedName>
        <fullName evidence="1">Outer membrane protein with beta-barrel domain</fullName>
    </submittedName>
</protein>
<proteinExistence type="predicted"/>
<evidence type="ECO:0000313" key="2">
    <source>
        <dbReference type="Proteomes" id="UP000237640"/>
    </source>
</evidence>